<evidence type="ECO:0000313" key="5">
    <source>
        <dbReference type="WBParaSite" id="BXY_1381100.1"/>
    </source>
</evidence>
<feature type="compositionally biased region" description="Polar residues" evidence="2">
    <location>
        <begin position="430"/>
        <end position="442"/>
    </location>
</feature>
<keyword evidence="3" id="KW-0812">Transmembrane</keyword>
<evidence type="ECO:0000256" key="3">
    <source>
        <dbReference type="SAM" id="Phobius"/>
    </source>
</evidence>
<proteinExistence type="predicted"/>
<dbReference type="WBParaSite" id="BXY_1381100.1">
    <property type="protein sequence ID" value="BXY_1381100.1"/>
    <property type="gene ID" value="BXY_1381100"/>
</dbReference>
<keyword evidence="3" id="KW-1133">Transmembrane helix</keyword>
<protein>
    <submittedName>
        <fullName evidence="5">MYND-type domain-containing protein</fullName>
    </submittedName>
</protein>
<evidence type="ECO:0000256" key="2">
    <source>
        <dbReference type="SAM" id="MobiDB-lite"/>
    </source>
</evidence>
<dbReference type="Proteomes" id="UP000095284">
    <property type="component" value="Unplaced"/>
</dbReference>
<accession>A0A1I7SL79</accession>
<name>A0A1I7SL79_BURXY</name>
<feature type="transmembrane region" description="Helical" evidence="3">
    <location>
        <begin position="6"/>
        <end position="23"/>
    </location>
</feature>
<reference evidence="5" key="1">
    <citation type="submission" date="2016-11" db="UniProtKB">
        <authorList>
            <consortium name="WormBaseParasite"/>
        </authorList>
    </citation>
    <scope>IDENTIFICATION</scope>
</reference>
<evidence type="ECO:0000313" key="4">
    <source>
        <dbReference type="Proteomes" id="UP000095284"/>
    </source>
</evidence>
<dbReference type="AlphaFoldDB" id="A0A1I7SL79"/>
<feature type="compositionally biased region" description="Low complexity" evidence="2">
    <location>
        <begin position="236"/>
        <end position="251"/>
    </location>
</feature>
<feature type="coiled-coil region" evidence="1">
    <location>
        <begin position="53"/>
        <end position="105"/>
    </location>
</feature>
<feature type="region of interest" description="Disordered" evidence="2">
    <location>
        <begin position="156"/>
        <end position="452"/>
    </location>
</feature>
<feature type="compositionally biased region" description="Basic and acidic residues" evidence="2">
    <location>
        <begin position="342"/>
        <end position="357"/>
    </location>
</feature>
<feature type="compositionally biased region" description="Basic residues" evidence="2">
    <location>
        <begin position="328"/>
        <end position="341"/>
    </location>
</feature>
<sequence>MNDGGYGIVIGIFVGVLIAWTCRKRNRMQWSEKIFGSQFTDDHSNPINLRTCQEALQSRINEIERNLKQISLSKTMPRKQLQKFVEEERKALDCLSLELEHLKEGKPSKCLLQAWRSSWPVGRIPRSMYYFAVLSGAGIALTFAWSCGKNRRNSLKKRIPKALSISNRSKKSKKSARTPSQGQSDRKNVPGGFGSVKSSNRVKKTTRKERDEKKERKQKSSKGQRNNGDRSKSRRSSNSSSKSNKSQSSQKSARKLRRSKSNGNDISGKDDGEKSASTSQKSQDKTEKDFSGRSWRKSLQDNDDSSKQMVAPTRQHEVDIDEDDRSMKPQKPKLKKRSKLSKKPEKSDTSKKDEKSIKKAAPTASGTVVVEPEQAEQQKDPHVDGVISQRFKISSDSLITPTPTKASDSSTSSAKPAQPLKTIANAPNPMKNQAGTNTSSISKKNESVGTKKLRYRQIPSRGKRTLHAPKKSKFRWFRSKAAKEKT</sequence>
<feature type="transmembrane region" description="Helical" evidence="3">
    <location>
        <begin position="128"/>
        <end position="146"/>
    </location>
</feature>
<keyword evidence="1" id="KW-0175">Coiled coil</keyword>
<feature type="compositionally biased region" description="Basic and acidic residues" evidence="2">
    <location>
        <begin position="282"/>
        <end position="291"/>
    </location>
</feature>
<evidence type="ECO:0000256" key="1">
    <source>
        <dbReference type="SAM" id="Coils"/>
    </source>
</evidence>
<organism evidence="4 5">
    <name type="scientific">Bursaphelenchus xylophilus</name>
    <name type="common">Pinewood nematode worm</name>
    <name type="synonym">Aphelenchoides xylophilus</name>
    <dbReference type="NCBI Taxonomy" id="6326"/>
    <lineage>
        <taxon>Eukaryota</taxon>
        <taxon>Metazoa</taxon>
        <taxon>Ecdysozoa</taxon>
        <taxon>Nematoda</taxon>
        <taxon>Chromadorea</taxon>
        <taxon>Rhabditida</taxon>
        <taxon>Tylenchina</taxon>
        <taxon>Tylenchomorpha</taxon>
        <taxon>Aphelenchoidea</taxon>
        <taxon>Aphelenchoididae</taxon>
        <taxon>Bursaphelenchus</taxon>
    </lineage>
</organism>
<feature type="compositionally biased region" description="Low complexity" evidence="2">
    <location>
        <begin position="400"/>
        <end position="417"/>
    </location>
</feature>
<keyword evidence="3" id="KW-0472">Membrane</keyword>